<keyword evidence="1" id="KW-0106">Calcium</keyword>
<evidence type="ECO:0000256" key="2">
    <source>
        <dbReference type="SAM" id="MobiDB-lite"/>
    </source>
</evidence>
<reference evidence="4 5" key="1">
    <citation type="journal article" date="2024" name="Science">
        <title>Giant polyketide synthase enzymes in the biosynthesis of giant marine polyether toxins.</title>
        <authorList>
            <person name="Fallon T.R."/>
            <person name="Shende V.V."/>
            <person name="Wierzbicki I.H."/>
            <person name="Pendleton A.L."/>
            <person name="Watervoot N.F."/>
            <person name="Auber R.P."/>
            <person name="Gonzalez D.J."/>
            <person name="Wisecaver J.H."/>
            <person name="Moore B.S."/>
        </authorList>
    </citation>
    <scope>NUCLEOTIDE SEQUENCE [LARGE SCALE GENOMIC DNA]</scope>
    <source>
        <strain evidence="4 5">12B1</strain>
    </source>
</reference>
<feature type="domain" description="EF-hand" evidence="3">
    <location>
        <begin position="76"/>
        <end position="111"/>
    </location>
</feature>
<dbReference type="AlphaFoldDB" id="A0AB34JWI9"/>
<evidence type="ECO:0000259" key="3">
    <source>
        <dbReference type="PROSITE" id="PS50222"/>
    </source>
</evidence>
<dbReference type="Proteomes" id="UP001515480">
    <property type="component" value="Unassembled WGS sequence"/>
</dbReference>
<evidence type="ECO:0000313" key="4">
    <source>
        <dbReference type="EMBL" id="KAL1526548.1"/>
    </source>
</evidence>
<dbReference type="CDD" id="cd00051">
    <property type="entry name" value="EFh"/>
    <property type="match status" value="1"/>
</dbReference>
<evidence type="ECO:0000313" key="5">
    <source>
        <dbReference type="Proteomes" id="UP001515480"/>
    </source>
</evidence>
<dbReference type="PROSITE" id="PS50222">
    <property type="entry name" value="EF_HAND_2"/>
    <property type="match status" value="1"/>
</dbReference>
<dbReference type="InterPro" id="IPR002048">
    <property type="entry name" value="EF_hand_dom"/>
</dbReference>
<sequence>MHRLLFPGFERNSALPHVPSISYLKEREPLPALRPPRPPKDPSPAHVRKVWRAGVKNWLDNHSTRVDLRTSAQKERQAAELTAWFYALDVDSSGSIEEHEIRKFFQAMGMRVSKKQLVETFQSIGKDINAELTMNEFVRLMTRDPERLRVSSDQGETWGMFDPRTRLLMLSYRRQRVLQDVEDLSIRKSGRFRDMKSFADHYGTVPPDEVETEEPLTLMSRASSRRVGERQSSQSSRKSFHGKLTSLPTGSAITPTEQHRPELSLPEEELEEAHEKVAQTPRVMWPAESSHSLASPPSTTRCKSFVMPTTTQGTVAGAPLPPIRSSASFM</sequence>
<gene>
    <name evidence="4" type="ORF">AB1Y20_015256</name>
</gene>
<feature type="region of interest" description="Disordered" evidence="2">
    <location>
        <begin position="198"/>
        <end position="271"/>
    </location>
</feature>
<keyword evidence="5" id="KW-1185">Reference proteome</keyword>
<evidence type="ECO:0000256" key="1">
    <source>
        <dbReference type="ARBA" id="ARBA00022837"/>
    </source>
</evidence>
<proteinExistence type="predicted"/>
<name>A0AB34JWI9_PRYPA</name>
<dbReference type="SUPFAM" id="SSF47473">
    <property type="entry name" value="EF-hand"/>
    <property type="match status" value="1"/>
</dbReference>
<dbReference type="EMBL" id="JBGBPQ010000003">
    <property type="protein sequence ID" value="KAL1526548.1"/>
    <property type="molecule type" value="Genomic_DNA"/>
</dbReference>
<organism evidence="4 5">
    <name type="scientific">Prymnesium parvum</name>
    <name type="common">Toxic golden alga</name>
    <dbReference type="NCBI Taxonomy" id="97485"/>
    <lineage>
        <taxon>Eukaryota</taxon>
        <taxon>Haptista</taxon>
        <taxon>Haptophyta</taxon>
        <taxon>Prymnesiophyceae</taxon>
        <taxon>Prymnesiales</taxon>
        <taxon>Prymnesiaceae</taxon>
        <taxon>Prymnesium</taxon>
    </lineage>
</organism>
<comment type="caution">
    <text evidence="4">The sequence shown here is derived from an EMBL/GenBank/DDBJ whole genome shotgun (WGS) entry which is preliminary data.</text>
</comment>
<dbReference type="PROSITE" id="PS00018">
    <property type="entry name" value="EF_HAND_1"/>
    <property type="match status" value="1"/>
</dbReference>
<dbReference type="Gene3D" id="1.10.238.10">
    <property type="entry name" value="EF-hand"/>
    <property type="match status" value="1"/>
</dbReference>
<dbReference type="Pfam" id="PF13499">
    <property type="entry name" value="EF-hand_7"/>
    <property type="match status" value="1"/>
</dbReference>
<dbReference type="InterPro" id="IPR011992">
    <property type="entry name" value="EF-hand-dom_pair"/>
</dbReference>
<protein>
    <recommendedName>
        <fullName evidence="3">EF-hand domain-containing protein</fullName>
    </recommendedName>
</protein>
<accession>A0AB34JWI9</accession>
<dbReference type="InterPro" id="IPR018247">
    <property type="entry name" value="EF_Hand_1_Ca_BS"/>
</dbReference>
<feature type="compositionally biased region" description="Polar residues" evidence="2">
    <location>
        <begin position="246"/>
        <end position="256"/>
    </location>
</feature>
<dbReference type="GO" id="GO:0005509">
    <property type="term" value="F:calcium ion binding"/>
    <property type="evidence" value="ECO:0007669"/>
    <property type="project" value="InterPro"/>
</dbReference>